<dbReference type="STRING" id="690566.Sphch_3277"/>
<dbReference type="AlphaFoldDB" id="F6F370"/>
<name>F6F370_SPHCR</name>
<dbReference type="SUPFAM" id="SSF159245">
    <property type="entry name" value="AttH-like"/>
    <property type="match status" value="1"/>
</dbReference>
<gene>
    <name evidence="1" type="ORF">Sphch_3277</name>
</gene>
<dbReference type="EMBL" id="CP002799">
    <property type="protein sequence ID" value="AEG50882.1"/>
    <property type="molecule type" value="Genomic_DNA"/>
</dbReference>
<accession>F6F370</accession>
<protein>
    <submittedName>
        <fullName evidence="1">Uncharacterized protein</fullName>
    </submittedName>
</protein>
<proteinExistence type="predicted"/>
<dbReference type="KEGG" id="sch:Sphch_3277"/>
<dbReference type="HOGENOM" id="CLU_942767_0_0_5"/>
<evidence type="ECO:0000313" key="2">
    <source>
        <dbReference type="Proteomes" id="UP000007150"/>
    </source>
</evidence>
<organism evidence="1 2">
    <name type="scientific">Sphingobium chlorophenolicum L-1</name>
    <dbReference type="NCBI Taxonomy" id="690566"/>
    <lineage>
        <taxon>Bacteria</taxon>
        <taxon>Pseudomonadati</taxon>
        <taxon>Pseudomonadota</taxon>
        <taxon>Alphaproteobacteria</taxon>
        <taxon>Sphingomonadales</taxon>
        <taxon>Sphingomonadaceae</taxon>
        <taxon>Sphingobium</taxon>
    </lineage>
</organism>
<evidence type="ECO:0000313" key="1">
    <source>
        <dbReference type="EMBL" id="AEG50882.1"/>
    </source>
</evidence>
<dbReference type="Proteomes" id="UP000007150">
    <property type="component" value="Chromosome 2"/>
</dbReference>
<keyword evidence="2" id="KW-1185">Reference proteome</keyword>
<reference evidence="1 2" key="1">
    <citation type="submission" date="2011-05" db="EMBL/GenBank/DDBJ databases">
        <title>Complete sequence of chromosome 2 of Sphingobium chlorophenolicum L-1.</title>
        <authorList>
            <consortium name="US DOE Joint Genome Institute"/>
            <person name="Lucas S."/>
            <person name="Han J."/>
            <person name="Lapidus A."/>
            <person name="Cheng J.-F."/>
            <person name="Goodwin L."/>
            <person name="Pitluck S."/>
            <person name="Peters L."/>
            <person name="Daligault H."/>
            <person name="Han C."/>
            <person name="Tapia R."/>
            <person name="Land M."/>
            <person name="Hauser L."/>
            <person name="Kyrpides N."/>
            <person name="Ivanova N."/>
            <person name="Pagani I."/>
            <person name="Turner P."/>
            <person name="Copley S."/>
            <person name="Woyke T."/>
        </authorList>
    </citation>
    <scope>NUCLEOTIDE SEQUENCE [LARGE SCALE GENOMIC DNA]</scope>
    <source>
        <strain evidence="1 2">L-1</strain>
    </source>
</reference>
<sequence>MMEPVRQTQPSQDVPWRDNAWLAFWDQAAEVIGVVHVSTSPNAGARHARLSIAHRGRFSEVIEPLEAGTFAGRQIIFDLDEGISLDTAEVSGTLRMDALFALADYTGGSVFPSVLEQRPLNHYQQAAKVTGRLVIHGEEVEINGQGYRDRTWGYRNESASILEYIASQCVFPTFSLSLMRFRVADGSHRREGYVLAKEAQLVEPFTEVVRGRAGEVLEFTLTHEDGETLRVFVEERLGIFPLPVSPERNRGPTLAAYEEFCVLRASDGSRGFGVIGVGSRRQLC</sequence>